<keyword evidence="3" id="KW-1185">Reference proteome</keyword>
<name>A0AA40B4K8_9PEZI</name>
<organism evidence="2 3">
    <name type="scientific">Lasiosphaeria miniovina</name>
    <dbReference type="NCBI Taxonomy" id="1954250"/>
    <lineage>
        <taxon>Eukaryota</taxon>
        <taxon>Fungi</taxon>
        <taxon>Dikarya</taxon>
        <taxon>Ascomycota</taxon>
        <taxon>Pezizomycotina</taxon>
        <taxon>Sordariomycetes</taxon>
        <taxon>Sordariomycetidae</taxon>
        <taxon>Sordariales</taxon>
        <taxon>Lasiosphaeriaceae</taxon>
        <taxon>Lasiosphaeria</taxon>
    </lineage>
</organism>
<dbReference type="Pfam" id="PF06985">
    <property type="entry name" value="HET"/>
    <property type="match status" value="1"/>
</dbReference>
<dbReference type="EMBL" id="JAUIRO010000002">
    <property type="protein sequence ID" value="KAK0727530.1"/>
    <property type="molecule type" value="Genomic_DNA"/>
</dbReference>
<comment type="caution">
    <text evidence="2">The sequence shown here is derived from an EMBL/GenBank/DDBJ whole genome shotgun (WGS) entry which is preliminary data.</text>
</comment>
<gene>
    <name evidence="2" type="ORF">B0T26DRAFT_672183</name>
</gene>
<dbReference type="RefSeq" id="XP_060300385.1">
    <property type="nucleotide sequence ID" value="XM_060439417.1"/>
</dbReference>
<dbReference type="PANTHER" id="PTHR24148">
    <property type="entry name" value="ANKYRIN REPEAT DOMAIN-CONTAINING PROTEIN 39 HOMOLOG-RELATED"/>
    <property type="match status" value="1"/>
</dbReference>
<proteinExistence type="predicted"/>
<dbReference type="InterPro" id="IPR010730">
    <property type="entry name" value="HET"/>
</dbReference>
<feature type="domain" description="Heterokaryon incompatibility" evidence="1">
    <location>
        <begin position="11"/>
        <end position="98"/>
    </location>
</feature>
<reference evidence="2" key="1">
    <citation type="submission" date="2023-06" db="EMBL/GenBank/DDBJ databases">
        <title>Genome-scale phylogeny and comparative genomics of the fungal order Sordariales.</title>
        <authorList>
            <consortium name="Lawrence Berkeley National Laboratory"/>
            <person name="Hensen N."/>
            <person name="Bonometti L."/>
            <person name="Westerberg I."/>
            <person name="Brannstrom I.O."/>
            <person name="Guillou S."/>
            <person name="Cros-Aarteil S."/>
            <person name="Calhoun S."/>
            <person name="Haridas S."/>
            <person name="Kuo A."/>
            <person name="Mondo S."/>
            <person name="Pangilinan J."/>
            <person name="Riley R."/>
            <person name="LaButti K."/>
            <person name="Andreopoulos B."/>
            <person name="Lipzen A."/>
            <person name="Chen C."/>
            <person name="Yanf M."/>
            <person name="Daum C."/>
            <person name="Ng V."/>
            <person name="Clum A."/>
            <person name="Steindorff A."/>
            <person name="Ohm R."/>
            <person name="Martin F."/>
            <person name="Silar P."/>
            <person name="Natvig D."/>
            <person name="Lalanne C."/>
            <person name="Gautier V."/>
            <person name="Ament-velasquez S.L."/>
            <person name="Kruys A."/>
            <person name="Hutchinson M.I."/>
            <person name="Powell A.J."/>
            <person name="Barry K."/>
            <person name="Miller A.N."/>
            <person name="Grigoriev I.V."/>
            <person name="Debuchy R."/>
            <person name="Gladieux P."/>
            <person name="Thoren M.H."/>
            <person name="Johannesson H."/>
        </authorList>
    </citation>
    <scope>NUCLEOTIDE SEQUENCE</scope>
    <source>
        <strain evidence="2">SMH2392-1A</strain>
    </source>
</reference>
<evidence type="ECO:0000259" key="1">
    <source>
        <dbReference type="Pfam" id="PF06985"/>
    </source>
</evidence>
<dbReference type="AlphaFoldDB" id="A0AA40B4K8"/>
<dbReference type="Proteomes" id="UP001172101">
    <property type="component" value="Unassembled WGS sequence"/>
</dbReference>
<sequence>MSKTMLISDIWSFSLAATGNDEKNQRILCNGERVRITANLRAALSRFRKPDQPRTLWADSICINQEDVGERFRQVSLMAQIYTKAETVPAILATTTAATHPPPAP</sequence>
<dbReference type="InterPro" id="IPR052895">
    <property type="entry name" value="HetReg/Transcr_Mod"/>
</dbReference>
<dbReference type="PANTHER" id="PTHR24148:SF64">
    <property type="entry name" value="HETEROKARYON INCOMPATIBILITY DOMAIN-CONTAINING PROTEIN"/>
    <property type="match status" value="1"/>
</dbReference>
<accession>A0AA40B4K8</accession>
<evidence type="ECO:0000313" key="3">
    <source>
        <dbReference type="Proteomes" id="UP001172101"/>
    </source>
</evidence>
<protein>
    <submittedName>
        <fullName evidence="2">Heterokaryon incompatibility protein-domain-containing protein</fullName>
    </submittedName>
</protein>
<dbReference type="GeneID" id="85322687"/>
<evidence type="ECO:0000313" key="2">
    <source>
        <dbReference type="EMBL" id="KAK0727530.1"/>
    </source>
</evidence>